<protein>
    <recommendedName>
        <fullName evidence="3">Cthe-2314-like HEPN domain-containing protein</fullName>
    </recommendedName>
</protein>
<dbReference type="Proteomes" id="UP000678679">
    <property type="component" value="Chromosome 1"/>
</dbReference>
<sequence>MLTNYSNLNEMTIDLSTFKDNHLKEKEYLIEHIELCTVTTHDFSSSNRERLLQQIEEDPDKESELQELYEKKVRILNCHFFHSSIILIYALFENTLKELCLEIENQTSSPLSMLNLNGRTDILKFKSFFEITSDVGDLLQEFETFNVYRLLRNGIAHNKSQIRNNRDYNNMKNALETGIEYDDTINGFFIESSELPIEFLEKVSNFILSLSIEIESKQFMNFSEPSEEGNLPF</sequence>
<reference evidence="1 2" key="1">
    <citation type="submission" date="2021-05" db="EMBL/GenBank/DDBJ databases">
        <title>Comparative genomic studies on the polysaccharide-degrading batcterial strains of the Flammeovirga genus.</title>
        <authorList>
            <person name="Zewei F."/>
            <person name="Zheng Z."/>
            <person name="Yu L."/>
            <person name="Ruyue G."/>
            <person name="Yanhong M."/>
            <person name="Yuanyuan C."/>
            <person name="Jingyan G."/>
            <person name="Wenjun H."/>
        </authorList>
    </citation>
    <scope>NUCLEOTIDE SEQUENCE [LARGE SCALE GENOMIC DNA]</scope>
    <source>
        <strain evidence="1 2">NBRC:100898</strain>
    </source>
</reference>
<evidence type="ECO:0000313" key="2">
    <source>
        <dbReference type="Proteomes" id="UP000678679"/>
    </source>
</evidence>
<dbReference type="KEGG" id="fya:KMW28_12760"/>
<keyword evidence="2" id="KW-1185">Reference proteome</keyword>
<accession>A0AAX1MYW3</accession>
<proteinExistence type="predicted"/>
<organism evidence="1 2">
    <name type="scientific">Flammeovirga yaeyamensis</name>
    <dbReference type="NCBI Taxonomy" id="367791"/>
    <lineage>
        <taxon>Bacteria</taxon>
        <taxon>Pseudomonadati</taxon>
        <taxon>Bacteroidota</taxon>
        <taxon>Cytophagia</taxon>
        <taxon>Cytophagales</taxon>
        <taxon>Flammeovirgaceae</taxon>
        <taxon>Flammeovirga</taxon>
    </lineage>
</organism>
<gene>
    <name evidence="1" type="ORF">KMW28_12760</name>
</gene>
<name>A0AAX1MYW3_9BACT</name>
<evidence type="ECO:0008006" key="3">
    <source>
        <dbReference type="Google" id="ProtNLM"/>
    </source>
</evidence>
<dbReference type="RefSeq" id="WP_169663081.1">
    <property type="nucleotide sequence ID" value="NZ_CP076132.1"/>
</dbReference>
<dbReference type="EMBL" id="CP076132">
    <property type="protein sequence ID" value="QWG00524.1"/>
    <property type="molecule type" value="Genomic_DNA"/>
</dbReference>
<dbReference type="AlphaFoldDB" id="A0AAX1MYW3"/>
<evidence type="ECO:0000313" key="1">
    <source>
        <dbReference type="EMBL" id="QWG00524.1"/>
    </source>
</evidence>